<comment type="function">
    <text evidence="11">Catalyzes the transfer of a geranylgeranyl moiety from geranylgeranyl diphosphate to both cysteines of proteins with the C-terminal sequence -XXCC, -XCXC and -CCXX.</text>
</comment>
<dbReference type="SUPFAM" id="SSF48239">
    <property type="entry name" value="Terpenoid cyclases/Protein prenyltransferases"/>
    <property type="match status" value="1"/>
</dbReference>
<keyword evidence="7" id="KW-0677">Repeat</keyword>
<organism evidence="13 14">
    <name type="scientific">Leucosporidium creatinivorum</name>
    <dbReference type="NCBI Taxonomy" id="106004"/>
    <lineage>
        <taxon>Eukaryota</taxon>
        <taxon>Fungi</taxon>
        <taxon>Dikarya</taxon>
        <taxon>Basidiomycota</taxon>
        <taxon>Pucciniomycotina</taxon>
        <taxon>Microbotryomycetes</taxon>
        <taxon>Leucosporidiales</taxon>
        <taxon>Leucosporidium</taxon>
    </lineage>
</organism>
<dbReference type="FunFam" id="1.50.10.20:FF:000012">
    <property type="entry name" value="Geranylgeranyl transferase type-2 subunit beta"/>
    <property type="match status" value="1"/>
</dbReference>
<evidence type="ECO:0000259" key="12">
    <source>
        <dbReference type="Pfam" id="PF00432"/>
    </source>
</evidence>
<keyword evidence="14" id="KW-1185">Reference proteome</keyword>
<evidence type="ECO:0000313" key="14">
    <source>
        <dbReference type="Proteomes" id="UP000193467"/>
    </source>
</evidence>
<evidence type="ECO:0000256" key="2">
    <source>
        <dbReference type="ARBA" id="ARBA00011355"/>
    </source>
</evidence>
<evidence type="ECO:0000256" key="10">
    <source>
        <dbReference type="ARBA" id="ARBA00069127"/>
    </source>
</evidence>
<dbReference type="InParanoid" id="A0A1Y2G2Q0"/>
<dbReference type="CDD" id="cd02894">
    <property type="entry name" value="GGTase-II"/>
    <property type="match status" value="1"/>
</dbReference>
<comment type="catalytic activity">
    <reaction evidence="9 11">
        <text>geranylgeranyl diphosphate + L-cysteinyl-[protein] = S-geranylgeranyl-L-cysteinyl-[protein] + diphosphate</text>
        <dbReference type="Rhea" id="RHEA:21240"/>
        <dbReference type="Rhea" id="RHEA-COMP:10131"/>
        <dbReference type="Rhea" id="RHEA-COMP:11537"/>
        <dbReference type="ChEBI" id="CHEBI:29950"/>
        <dbReference type="ChEBI" id="CHEBI:33019"/>
        <dbReference type="ChEBI" id="CHEBI:57533"/>
        <dbReference type="ChEBI" id="CHEBI:86021"/>
        <dbReference type="EC" id="2.5.1.60"/>
    </reaction>
</comment>
<comment type="similarity">
    <text evidence="1 11">Belongs to the protein prenyltransferase subunit beta family.</text>
</comment>
<evidence type="ECO:0000313" key="13">
    <source>
        <dbReference type="EMBL" id="ORY91648.1"/>
    </source>
</evidence>
<proteinExistence type="inferred from homology"/>
<comment type="caution">
    <text evidence="13">The sequence shown here is derived from an EMBL/GenBank/DDBJ whole genome shotgun (WGS) entry which is preliminary data.</text>
</comment>
<comment type="subunit">
    <text evidence="2">Heterodimer of an alpha and a beta subunit.</text>
</comment>
<dbReference type="InterPro" id="IPR045089">
    <property type="entry name" value="PGGT1B-like"/>
</dbReference>
<feature type="domain" description="Prenyltransferase alpha-alpha toroid" evidence="12">
    <location>
        <begin position="13"/>
        <end position="311"/>
    </location>
</feature>
<dbReference type="Proteomes" id="UP000193467">
    <property type="component" value="Unassembled WGS sequence"/>
</dbReference>
<dbReference type="AlphaFoldDB" id="A0A1Y2G2Q0"/>
<dbReference type="Gene3D" id="1.50.10.20">
    <property type="match status" value="1"/>
</dbReference>
<dbReference type="Pfam" id="PF00432">
    <property type="entry name" value="Prenyltrans"/>
    <property type="match status" value="1"/>
</dbReference>
<sequence length="322" mass="35447">MAASLASDVPDKLLVDLHVQYIQSLDTKRQDLAYYFTEHLRMNGIYWGLTALALIGHKDALPKDEMLEWVMNCWNEDVGAFAPHPGHDPHIHPTLSAIQILAMQDSLHLLNKEKIVSYILSLQAPNGGFAGDEWGEIASRFSYCAVSALSLLGRLDALDLEKTVDFLSGCRNFDGGFGMVPGAESHAAYVWTCVGALAILDRLDLVDDDTLCWWLCERQLPIGGLNGRPEKLEDVCYSWWALASLSILGKSHWIDGSKLSSFIISAQDPDKGGIADRPEDMADVWHTVFGLAGLSLLNYPGLAEVDPVYCMPASVTSKLLKK</sequence>
<dbReference type="InterPro" id="IPR008930">
    <property type="entry name" value="Terpenoid_cyclase/PrenylTrfase"/>
</dbReference>
<dbReference type="GO" id="GO:0004663">
    <property type="term" value="F:Rab geranylgeranyltransferase activity"/>
    <property type="evidence" value="ECO:0007669"/>
    <property type="project" value="UniProtKB-UniRule"/>
</dbReference>
<dbReference type="EMBL" id="MCGR01000002">
    <property type="protein sequence ID" value="ORY91648.1"/>
    <property type="molecule type" value="Genomic_DNA"/>
</dbReference>
<evidence type="ECO:0000256" key="7">
    <source>
        <dbReference type="ARBA" id="ARBA00022737"/>
    </source>
</evidence>
<dbReference type="InterPro" id="IPR026873">
    <property type="entry name" value="Ptb1"/>
</dbReference>
<gene>
    <name evidence="13" type="ORF">BCR35DRAFT_298895</name>
</gene>
<protein>
    <recommendedName>
        <fullName evidence="10 11">Geranylgeranyl transferase type-2 subunit beta</fullName>
        <ecNumber evidence="3 11">2.5.1.60</ecNumber>
    </recommendedName>
</protein>
<dbReference type="PANTHER" id="PTHR11774">
    <property type="entry name" value="GERANYLGERANYL TRANSFERASE TYPE BETA SUBUNIT"/>
    <property type="match status" value="1"/>
</dbReference>
<accession>A0A1Y2G2Q0</accession>
<keyword evidence="5 11" id="KW-0808">Transferase</keyword>
<evidence type="ECO:0000256" key="6">
    <source>
        <dbReference type="ARBA" id="ARBA00022723"/>
    </source>
</evidence>
<name>A0A1Y2G2Q0_9BASI</name>
<dbReference type="GO" id="GO:0005968">
    <property type="term" value="C:Rab-protein geranylgeranyltransferase complex"/>
    <property type="evidence" value="ECO:0007669"/>
    <property type="project" value="UniProtKB-UniRule"/>
</dbReference>
<dbReference type="OrthoDB" id="5428259at2759"/>
<keyword evidence="8 11" id="KW-0862">Zinc</keyword>
<evidence type="ECO:0000256" key="3">
    <source>
        <dbReference type="ARBA" id="ARBA00012656"/>
    </source>
</evidence>
<evidence type="ECO:0000256" key="8">
    <source>
        <dbReference type="ARBA" id="ARBA00022833"/>
    </source>
</evidence>
<dbReference type="PANTHER" id="PTHR11774:SF11">
    <property type="entry name" value="GERANYLGERANYL TRANSFERASE TYPE-2 SUBUNIT BETA"/>
    <property type="match status" value="1"/>
</dbReference>
<keyword evidence="4 11" id="KW-0637">Prenyltransferase</keyword>
<reference evidence="13 14" key="1">
    <citation type="submission" date="2016-07" db="EMBL/GenBank/DDBJ databases">
        <title>Pervasive Adenine N6-methylation of Active Genes in Fungi.</title>
        <authorList>
            <consortium name="DOE Joint Genome Institute"/>
            <person name="Mondo S.J."/>
            <person name="Dannebaum R.O."/>
            <person name="Kuo R.C."/>
            <person name="Labutti K."/>
            <person name="Haridas S."/>
            <person name="Kuo A."/>
            <person name="Salamov A."/>
            <person name="Ahrendt S.R."/>
            <person name="Lipzen A."/>
            <person name="Sullivan W."/>
            <person name="Andreopoulos W.B."/>
            <person name="Clum A."/>
            <person name="Lindquist E."/>
            <person name="Daum C."/>
            <person name="Ramamoorthy G.K."/>
            <person name="Gryganskyi A."/>
            <person name="Culley D."/>
            <person name="Magnuson J.K."/>
            <person name="James T.Y."/>
            <person name="O'Malley M.A."/>
            <person name="Stajich J.E."/>
            <person name="Spatafora J.W."/>
            <person name="Visel A."/>
            <person name="Grigoriev I.V."/>
        </authorList>
    </citation>
    <scope>NUCLEOTIDE SEQUENCE [LARGE SCALE GENOMIC DNA]</scope>
    <source>
        <strain evidence="13 14">62-1032</strain>
    </source>
</reference>
<evidence type="ECO:0000256" key="5">
    <source>
        <dbReference type="ARBA" id="ARBA00022679"/>
    </source>
</evidence>
<dbReference type="GO" id="GO:0072657">
    <property type="term" value="P:protein localization to membrane"/>
    <property type="evidence" value="ECO:0007669"/>
    <property type="project" value="UniProtKB-ARBA"/>
</dbReference>
<evidence type="ECO:0000256" key="9">
    <source>
        <dbReference type="ARBA" id="ARBA00047658"/>
    </source>
</evidence>
<dbReference type="GO" id="GO:0046872">
    <property type="term" value="F:metal ion binding"/>
    <property type="evidence" value="ECO:0007669"/>
    <property type="project" value="UniProtKB-KW"/>
</dbReference>
<dbReference type="InterPro" id="IPR001330">
    <property type="entry name" value="Prenyltrans"/>
</dbReference>
<dbReference type="EC" id="2.5.1.60" evidence="3 11"/>
<comment type="cofactor">
    <cofactor evidence="11">
        <name>Zn(2+)</name>
        <dbReference type="ChEBI" id="CHEBI:29105"/>
    </cofactor>
    <text evidence="11">Binds 1 zinc ion per subunit.</text>
</comment>
<keyword evidence="6 11" id="KW-0479">Metal-binding</keyword>
<evidence type="ECO:0000256" key="4">
    <source>
        <dbReference type="ARBA" id="ARBA00022602"/>
    </source>
</evidence>
<evidence type="ECO:0000256" key="11">
    <source>
        <dbReference type="RuleBase" id="RU365076"/>
    </source>
</evidence>
<dbReference type="STRING" id="106004.A0A1Y2G2Q0"/>
<evidence type="ECO:0000256" key="1">
    <source>
        <dbReference type="ARBA" id="ARBA00010497"/>
    </source>
</evidence>